<dbReference type="PANTHER" id="PTHR37539">
    <property type="entry name" value="SECRETED PROTEIN-RELATED"/>
    <property type="match status" value="1"/>
</dbReference>
<reference evidence="2" key="2">
    <citation type="submission" date="2023-01" db="EMBL/GenBank/DDBJ databases">
        <authorList>
            <person name="Petersen C."/>
        </authorList>
    </citation>
    <scope>NUCLEOTIDE SEQUENCE</scope>
    <source>
        <strain evidence="2">IBT 17514</strain>
    </source>
</reference>
<sequence length="270" mass="30753">MSSPNPQVGDHMNKWGYSFVWTDEHLPREETDPLQYESDRLGDEALAKLLEIEAVKHKTKKDAGAQAPRDLYALLRDHREEDEVLRELWDEAHVVPSWVSWDQIERGQKYFSRYAIANLVGFGLQGFVAENATAVRVVEVLVRTGGFPTSKLLGRLLETFQWLVQVTDYLASIQPGASAHIATVHFRLLHASVRHKVRKLASRYPGYFDEGNYGVPVNTLDSIHSISTFSCNQLYLQLPRFGIVPSQQEQEDYIAVLRCVLPSWNTPSLF</sequence>
<evidence type="ECO:0000313" key="2">
    <source>
        <dbReference type="EMBL" id="KAJ5724834.1"/>
    </source>
</evidence>
<dbReference type="InterPro" id="IPR037473">
    <property type="entry name" value="Lcp-like"/>
</dbReference>
<name>A0AAD6MVM4_9EURO</name>
<comment type="caution">
    <text evidence="2">The sequence shown here is derived from an EMBL/GenBank/DDBJ whole genome shotgun (WGS) entry which is preliminary data.</text>
</comment>
<organism evidence="2 3">
    <name type="scientific">Penicillium malachiteum</name>
    <dbReference type="NCBI Taxonomy" id="1324776"/>
    <lineage>
        <taxon>Eukaryota</taxon>
        <taxon>Fungi</taxon>
        <taxon>Dikarya</taxon>
        <taxon>Ascomycota</taxon>
        <taxon>Pezizomycotina</taxon>
        <taxon>Eurotiomycetes</taxon>
        <taxon>Eurotiomycetidae</taxon>
        <taxon>Eurotiales</taxon>
        <taxon>Aspergillaceae</taxon>
        <taxon>Penicillium</taxon>
    </lineage>
</organism>
<dbReference type="EMBL" id="JAQJAN010000008">
    <property type="protein sequence ID" value="KAJ5724834.1"/>
    <property type="molecule type" value="Genomic_DNA"/>
</dbReference>
<keyword evidence="3" id="KW-1185">Reference proteome</keyword>
<dbReference type="InterPro" id="IPR018713">
    <property type="entry name" value="MPAB/Lcp_cat_dom"/>
</dbReference>
<proteinExistence type="predicted"/>
<dbReference type="GO" id="GO:0016491">
    <property type="term" value="F:oxidoreductase activity"/>
    <property type="evidence" value="ECO:0007669"/>
    <property type="project" value="InterPro"/>
</dbReference>
<dbReference type="PANTHER" id="PTHR37539:SF1">
    <property type="entry name" value="ER-BOUND OXYGENASE MPAB_MPAB'_RUBBER OXYGENASE CATALYTIC DOMAIN-CONTAINING PROTEIN"/>
    <property type="match status" value="1"/>
</dbReference>
<feature type="domain" description="ER-bound oxygenase mpaB/mpaB'/Rubber oxygenase catalytic" evidence="1">
    <location>
        <begin position="133"/>
        <end position="258"/>
    </location>
</feature>
<dbReference type="Pfam" id="PF09995">
    <property type="entry name" value="MPAB_Lcp_cat"/>
    <property type="match status" value="1"/>
</dbReference>
<dbReference type="AlphaFoldDB" id="A0AAD6MVM4"/>
<gene>
    <name evidence="2" type="ORF">N7493_006562</name>
</gene>
<accession>A0AAD6MVM4</accession>
<protein>
    <submittedName>
        <fullName evidence="2">Transcriptional regulator</fullName>
    </submittedName>
</protein>
<evidence type="ECO:0000259" key="1">
    <source>
        <dbReference type="Pfam" id="PF09995"/>
    </source>
</evidence>
<dbReference type="Proteomes" id="UP001215712">
    <property type="component" value="Unassembled WGS sequence"/>
</dbReference>
<reference evidence="2" key="1">
    <citation type="journal article" date="2023" name="IMA Fungus">
        <title>Comparative genomic study of the Penicillium genus elucidates a diverse pangenome and 15 lateral gene transfer events.</title>
        <authorList>
            <person name="Petersen C."/>
            <person name="Sorensen T."/>
            <person name="Nielsen M.R."/>
            <person name="Sondergaard T.E."/>
            <person name="Sorensen J.L."/>
            <person name="Fitzpatrick D.A."/>
            <person name="Frisvad J.C."/>
            <person name="Nielsen K.L."/>
        </authorList>
    </citation>
    <scope>NUCLEOTIDE SEQUENCE</scope>
    <source>
        <strain evidence="2">IBT 17514</strain>
    </source>
</reference>
<evidence type="ECO:0000313" key="3">
    <source>
        <dbReference type="Proteomes" id="UP001215712"/>
    </source>
</evidence>